<name>A0AAN8EHK5_9EURO</name>
<keyword evidence="2" id="KW-1185">Reference proteome</keyword>
<evidence type="ECO:0000313" key="2">
    <source>
        <dbReference type="Proteomes" id="UP001316803"/>
    </source>
</evidence>
<dbReference type="Gene3D" id="3.30.420.40">
    <property type="match status" value="2"/>
</dbReference>
<dbReference type="Proteomes" id="UP001316803">
    <property type="component" value="Unassembled WGS sequence"/>
</dbReference>
<reference evidence="1 2" key="1">
    <citation type="submission" date="2022-12" db="EMBL/GenBank/DDBJ databases">
        <title>Genomic features and morphological characterization of a novel Knufia sp. strain isolated from spacecraft assembly facility.</title>
        <authorList>
            <person name="Teixeira M."/>
            <person name="Chander A.M."/>
            <person name="Stajich J.E."/>
            <person name="Venkateswaran K."/>
        </authorList>
    </citation>
    <scope>NUCLEOTIDE SEQUENCE [LARGE SCALE GENOMIC DNA]</scope>
    <source>
        <strain evidence="1 2">FJI-L2-BK-P2</strain>
    </source>
</reference>
<sequence>MTKTSQMSESSPACSPEGREKLEQIAQTAGLLKRKGDLIKLISEPHAGSMYSFVDLKRQNPYIWMVDFQVGSRFHFQNAPLTKTQVGDWVTVLDIGSLTTDTTTESIIENDPLLRLKEEIVSAGGRCGTIALHLGMLKAVVNKFHISVADLSPQIVGRGTEFFDQCETTLSNFEHSEYDDDIRLSLTLDADVDMDDYDPESEEVMLQPDELEQVIDDFLVYPIKLLEDQWTTAWEKYGVKVKTVIICGGGAMIPRVLKKLEDFCASRGVQAHSPRDPIAAVSRGAVISEVSEKLLGQRMATASFGIKLEKDGQTSMHWHLSTGDILDTTKAAVHKGLSGYLSLSIAQLLNHGTTYKIQVYMYQGRLPEPKSPGGTEN</sequence>
<organism evidence="1 2">
    <name type="scientific">Knufia fluminis</name>
    <dbReference type="NCBI Taxonomy" id="191047"/>
    <lineage>
        <taxon>Eukaryota</taxon>
        <taxon>Fungi</taxon>
        <taxon>Dikarya</taxon>
        <taxon>Ascomycota</taxon>
        <taxon>Pezizomycotina</taxon>
        <taxon>Eurotiomycetes</taxon>
        <taxon>Chaetothyriomycetidae</taxon>
        <taxon>Chaetothyriales</taxon>
        <taxon>Trichomeriaceae</taxon>
        <taxon>Knufia</taxon>
    </lineage>
</organism>
<dbReference type="SUPFAM" id="SSF53067">
    <property type="entry name" value="Actin-like ATPase domain"/>
    <property type="match status" value="1"/>
</dbReference>
<dbReference type="PANTHER" id="PTHR14187:SF5">
    <property type="entry name" value="HEAT SHOCK 70 KDA PROTEIN 12A"/>
    <property type="match status" value="1"/>
</dbReference>
<evidence type="ECO:0000313" key="1">
    <source>
        <dbReference type="EMBL" id="KAK5950982.1"/>
    </source>
</evidence>
<protein>
    <submittedName>
        <fullName evidence="1">Uncharacterized protein</fullName>
    </submittedName>
</protein>
<comment type="caution">
    <text evidence="1">The sequence shown here is derived from an EMBL/GenBank/DDBJ whole genome shotgun (WGS) entry which is preliminary data.</text>
</comment>
<dbReference type="EMBL" id="JAKLMC020000023">
    <property type="protein sequence ID" value="KAK5950982.1"/>
    <property type="molecule type" value="Genomic_DNA"/>
</dbReference>
<dbReference type="Gene3D" id="3.90.640.10">
    <property type="entry name" value="Actin, Chain A, domain 4"/>
    <property type="match status" value="1"/>
</dbReference>
<gene>
    <name evidence="1" type="ORF">OHC33_008054</name>
</gene>
<dbReference type="AlphaFoldDB" id="A0AAN8EHK5"/>
<dbReference type="CDD" id="cd10170">
    <property type="entry name" value="ASKHA_NBD_HSP70"/>
    <property type="match status" value="1"/>
</dbReference>
<dbReference type="InterPro" id="IPR043129">
    <property type="entry name" value="ATPase_NBD"/>
</dbReference>
<accession>A0AAN8EHK5</accession>
<dbReference type="PANTHER" id="PTHR14187">
    <property type="entry name" value="ALPHA KINASE/ELONGATION FACTOR 2 KINASE"/>
    <property type="match status" value="1"/>
</dbReference>
<proteinExistence type="predicted"/>